<gene>
    <name evidence="2" type="ORF">IU449_14380</name>
</gene>
<evidence type="ECO:0000256" key="1">
    <source>
        <dbReference type="SAM" id="MobiDB-lite"/>
    </source>
</evidence>
<organism evidence="2 3">
    <name type="scientific">Nocardia higoensis</name>
    <dbReference type="NCBI Taxonomy" id="228599"/>
    <lineage>
        <taxon>Bacteria</taxon>
        <taxon>Bacillati</taxon>
        <taxon>Actinomycetota</taxon>
        <taxon>Actinomycetes</taxon>
        <taxon>Mycobacteriales</taxon>
        <taxon>Nocardiaceae</taxon>
        <taxon>Nocardia</taxon>
    </lineage>
</organism>
<keyword evidence="3" id="KW-1185">Reference proteome</keyword>
<name>A0ABS0DB74_9NOCA</name>
<dbReference type="EMBL" id="JADLQN010000002">
    <property type="protein sequence ID" value="MBF6355719.1"/>
    <property type="molecule type" value="Genomic_DNA"/>
</dbReference>
<comment type="caution">
    <text evidence="2">The sequence shown here is derived from an EMBL/GenBank/DDBJ whole genome shotgun (WGS) entry which is preliminary data.</text>
</comment>
<reference evidence="2 3" key="1">
    <citation type="submission" date="2020-10" db="EMBL/GenBank/DDBJ databases">
        <title>Identification of Nocardia species via Next-generation sequencing and recognition of intraspecies genetic diversity.</title>
        <authorList>
            <person name="Li P."/>
            <person name="Li P."/>
            <person name="Lu B."/>
        </authorList>
    </citation>
    <scope>NUCLEOTIDE SEQUENCE [LARGE SCALE GENOMIC DNA]</scope>
    <source>
        <strain evidence="2 3">BJ06-0143</strain>
    </source>
</reference>
<feature type="region of interest" description="Disordered" evidence="1">
    <location>
        <begin position="140"/>
        <end position="161"/>
    </location>
</feature>
<proteinExistence type="predicted"/>
<dbReference type="Proteomes" id="UP000707731">
    <property type="component" value="Unassembled WGS sequence"/>
</dbReference>
<evidence type="ECO:0000313" key="3">
    <source>
        <dbReference type="Proteomes" id="UP000707731"/>
    </source>
</evidence>
<sequence>MLDAVERDARSGLEDEDDGDPDYFNAILHLATQMTGYSCGYGIDHPDEEPFEMLQPAGEAAVWERFPFALAEAMVNRGLRGKPSQSEDGYAFTAETDVPGMSVVVRIGMNHGRFGGIEIRGSVSLWSAGVAELLPTLEGTDSAQGNSLRDPGECARSPFHRDGRSAYADTHVMWDSDGIAGGVQWVCDHLDGRIASWLAEHSSLDRLIEAAKSANSDSGWRPSGPSVEMNPTIVLCILNHRYAEAADLMAGALEQSQDRPRAHGRAVSIDNGLAERCPEYAAARSL</sequence>
<evidence type="ECO:0000313" key="2">
    <source>
        <dbReference type="EMBL" id="MBF6355719.1"/>
    </source>
</evidence>
<protein>
    <submittedName>
        <fullName evidence="2">Uncharacterized protein</fullName>
    </submittedName>
</protein>
<accession>A0ABS0DB74</accession>